<evidence type="ECO:0000313" key="2">
    <source>
        <dbReference type="EMBL" id="GBM35291.1"/>
    </source>
</evidence>
<organism evidence="2 3">
    <name type="scientific">Araneus ventricosus</name>
    <name type="common">Orbweaver spider</name>
    <name type="synonym">Epeira ventricosa</name>
    <dbReference type="NCBI Taxonomy" id="182803"/>
    <lineage>
        <taxon>Eukaryota</taxon>
        <taxon>Metazoa</taxon>
        <taxon>Ecdysozoa</taxon>
        <taxon>Arthropoda</taxon>
        <taxon>Chelicerata</taxon>
        <taxon>Arachnida</taxon>
        <taxon>Araneae</taxon>
        <taxon>Araneomorphae</taxon>
        <taxon>Entelegynae</taxon>
        <taxon>Araneoidea</taxon>
        <taxon>Araneidae</taxon>
        <taxon>Araneus</taxon>
    </lineage>
</organism>
<protein>
    <recommendedName>
        <fullName evidence="1">Tc3 transposase DNA binding domain-containing protein</fullName>
    </recommendedName>
</protein>
<proteinExistence type="predicted"/>
<comment type="caution">
    <text evidence="2">The sequence shown here is derived from an EMBL/GenBank/DDBJ whole genome shotgun (WGS) entry which is preliminary data.</text>
</comment>
<dbReference type="Proteomes" id="UP000499080">
    <property type="component" value="Unassembled WGS sequence"/>
</dbReference>
<evidence type="ECO:0000313" key="3">
    <source>
        <dbReference type="Proteomes" id="UP000499080"/>
    </source>
</evidence>
<sequence>MSDKCTRSVPASEMAGYQDLSDFERGLIIGAREMGHSISEVAMKFGFSRATNSRVYCEYRVSCKTSNLISGILLKIKFSIGYPVKHQISAIGAAGKRPRKKWTIDVRRESSNEIDVQHFLILPRI</sequence>
<dbReference type="GO" id="GO:0003677">
    <property type="term" value="F:DNA binding"/>
    <property type="evidence" value="ECO:0007669"/>
    <property type="project" value="InterPro"/>
</dbReference>
<evidence type="ECO:0000259" key="1">
    <source>
        <dbReference type="Pfam" id="PF11427"/>
    </source>
</evidence>
<reference evidence="2 3" key="1">
    <citation type="journal article" date="2019" name="Sci. Rep.">
        <title>Orb-weaving spider Araneus ventricosus genome elucidates the spidroin gene catalogue.</title>
        <authorList>
            <person name="Kono N."/>
            <person name="Nakamura H."/>
            <person name="Ohtoshi R."/>
            <person name="Moran D.A.P."/>
            <person name="Shinohara A."/>
            <person name="Yoshida Y."/>
            <person name="Fujiwara M."/>
            <person name="Mori M."/>
            <person name="Tomita M."/>
            <person name="Arakawa K."/>
        </authorList>
    </citation>
    <scope>NUCLEOTIDE SEQUENCE [LARGE SCALE GENOMIC DNA]</scope>
</reference>
<keyword evidence="3" id="KW-1185">Reference proteome</keyword>
<dbReference type="AlphaFoldDB" id="A0A4Y2F2G4"/>
<accession>A0A4Y2F2G4</accession>
<dbReference type="OrthoDB" id="6466020at2759"/>
<dbReference type="EMBL" id="BGPR01000781">
    <property type="protein sequence ID" value="GBM35291.1"/>
    <property type="molecule type" value="Genomic_DNA"/>
</dbReference>
<gene>
    <name evidence="2" type="ORF">AVEN_38157_1</name>
</gene>
<dbReference type="InterPro" id="IPR025898">
    <property type="entry name" value="Tc3_transposase_DNA-bd_dom"/>
</dbReference>
<dbReference type="Pfam" id="PF11427">
    <property type="entry name" value="HTH_Tnp_Tc3_1"/>
    <property type="match status" value="1"/>
</dbReference>
<feature type="domain" description="Tc3 transposase DNA binding" evidence="1">
    <location>
        <begin position="20"/>
        <end position="50"/>
    </location>
</feature>
<name>A0A4Y2F2G4_ARAVE</name>